<dbReference type="OrthoDB" id="10260961at2759"/>
<feature type="compositionally biased region" description="Basic residues" evidence="4">
    <location>
        <begin position="25"/>
        <end position="42"/>
    </location>
</feature>
<gene>
    <name evidence="6" type="ORF">WR25_00505</name>
</gene>
<comment type="caution">
    <text evidence="6">The sequence shown here is derived from an EMBL/GenBank/DDBJ whole genome shotgun (WGS) entry which is preliminary data.</text>
</comment>
<protein>
    <recommendedName>
        <fullName evidence="5">MI domain-containing protein</fullName>
    </recommendedName>
</protein>
<dbReference type="GO" id="GO:0005730">
    <property type="term" value="C:nucleolus"/>
    <property type="evidence" value="ECO:0007669"/>
    <property type="project" value="UniProtKB-SubCell"/>
</dbReference>
<evidence type="ECO:0000259" key="5">
    <source>
        <dbReference type="PROSITE" id="PS51366"/>
    </source>
</evidence>
<feature type="compositionally biased region" description="Basic and acidic residues" evidence="4">
    <location>
        <begin position="165"/>
        <end position="178"/>
    </location>
</feature>
<comment type="subcellular location">
    <subcellularLocation>
        <location evidence="1">Nucleus</location>
        <location evidence="1">Nucleolus</location>
    </subcellularLocation>
</comment>
<dbReference type="GO" id="GO:0003723">
    <property type="term" value="F:RNA binding"/>
    <property type="evidence" value="ECO:0007669"/>
    <property type="project" value="InterPro"/>
</dbReference>
<feature type="region of interest" description="Disordered" evidence="4">
    <location>
        <begin position="54"/>
        <end position="115"/>
    </location>
</feature>
<dbReference type="InterPro" id="IPR003890">
    <property type="entry name" value="MIF4G-like_typ-3"/>
</dbReference>
<dbReference type="EMBL" id="LIAE01007516">
    <property type="protein sequence ID" value="PAV78814.1"/>
    <property type="molecule type" value="Genomic_DNA"/>
</dbReference>
<proteinExistence type="inferred from homology"/>
<feature type="compositionally biased region" description="Polar residues" evidence="4">
    <location>
        <begin position="10"/>
        <end position="23"/>
    </location>
</feature>
<dbReference type="PANTHER" id="PTHR18034">
    <property type="entry name" value="CELL CYCLE CONTROL PROTEIN CWF22-RELATED"/>
    <property type="match status" value="1"/>
</dbReference>
<evidence type="ECO:0000256" key="3">
    <source>
        <dbReference type="ARBA" id="ARBA00023242"/>
    </source>
</evidence>
<dbReference type="PANTHER" id="PTHR18034:SF4">
    <property type="entry name" value="NUCLEOLAR MIF4G DOMAIN-CONTAINING PROTEIN 1"/>
    <property type="match status" value="1"/>
</dbReference>
<evidence type="ECO:0000256" key="4">
    <source>
        <dbReference type="SAM" id="MobiDB-lite"/>
    </source>
</evidence>
<feature type="compositionally biased region" description="Acidic residues" evidence="4">
    <location>
        <begin position="179"/>
        <end position="226"/>
    </location>
</feature>
<evidence type="ECO:0000256" key="2">
    <source>
        <dbReference type="ARBA" id="ARBA00006856"/>
    </source>
</evidence>
<keyword evidence="3" id="KW-0539">Nucleus</keyword>
<dbReference type="SUPFAM" id="SSF48371">
    <property type="entry name" value="ARM repeat"/>
    <property type="match status" value="1"/>
</dbReference>
<comment type="similarity">
    <text evidence="2">Belongs to the CWC22 family.</text>
</comment>
<sequence length="759" mass="87454">MRRRRAVRSSEATTVPQPNSNGIGKSRKAERKMTRKLKKLGRVAYAKHKSVEEVIREKFASKKSKKKKKRQNEESDEEMQELKKKKQESDSEDDISYEEYLQQVKDKKKQVSMDGMNKEDDLAIHRYSRLLGLQKRKAKIPKVFKNDGLDALLEFCDAENRDELVAMEKEIEDEHFKEEEENSGGEENGGDPDDINLSEGSSGEDEELSDEDFEDEASSSEQDSDGENGNKEEVVEDIYGRKINKKTRELIDFNPQAARQKLAELESKGDSDETKLRVDRNLTGLINRLTESTLVKTKQAIEELWRTESKNVIKQSLYRILSKIIGSSFRVQNQLIYVYTALLSLLHSTVDQEITAYFVEYFICDLVKSLENEGLSEDDKSKDNKAIFLANLWNFKITGFPMVFDVVDRFAKNLNIDKLQMILTILSHCYKSLKKKCAQQMQDRITQVLSGYEKAPFSEIPRSKFIAEQLGALRKQQPVSIDFDEIERLNKMILAICKRGKGGLEKELGMSLDDLLMAEERGRWWIVGSAFRLPTDSYNEISQKSQNKSLTQFPPEMLQLAEKVGMKTELRKQIFCLIGNSEDEDEAFERLIRLSLKGQQERELVYVLMAMSLREKKFNPFYPDLMGRFCNYNRRFNLTVQFAVWDRWKEVGALSVKGQANFAALIHYLLVKEVQPISLLKVVDWGLLTKTQSVVLLKLFQLLGETPKNVLKKIFAPLFDEKKASKLTLLFEGMRVWLSIHLKTSPVLQILDVLVTGLQ</sequence>
<feature type="domain" description="MI" evidence="5">
    <location>
        <begin position="569"/>
        <end position="685"/>
    </location>
</feature>
<name>A0A2A2KXZ0_9BILA</name>
<dbReference type="AlphaFoldDB" id="A0A2A2KXZ0"/>
<dbReference type="Gene3D" id="1.25.40.180">
    <property type="match status" value="1"/>
</dbReference>
<dbReference type="Pfam" id="PF02854">
    <property type="entry name" value="MIF4G"/>
    <property type="match status" value="1"/>
</dbReference>
<feature type="region of interest" description="Disordered" evidence="4">
    <location>
        <begin position="165"/>
        <end position="236"/>
    </location>
</feature>
<accession>A0A2A2KXZ0</accession>
<dbReference type="SMART" id="SM00543">
    <property type="entry name" value="MIF4G"/>
    <property type="match status" value="1"/>
</dbReference>
<dbReference type="SMART" id="SM00544">
    <property type="entry name" value="MA3"/>
    <property type="match status" value="1"/>
</dbReference>
<keyword evidence="7" id="KW-1185">Reference proteome</keyword>
<dbReference type="PROSITE" id="PS51366">
    <property type="entry name" value="MI"/>
    <property type="match status" value="1"/>
</dbReference>
<dbReference type="InterPro" id="IPR016024">
    <property type="entry name" value="ARM-type_fold"/>
</dbReference>
<dbReference type="Proteomes" id="UP000218231">
    <property type="component" value="Unassembled WGS sequence"/>
</dbReference>
<evidence type="ECO:0000313" key="6">
    <source>
        <dbReference type="EMBL" id="PAV78814.1"/>
    </source>
</evidence>
<organism evidence="6 7">
    <name type="scientific">Diploscapter pachys</name>
    <dbReference type="NCBI Taxonomy" id="2018661"/>
    <lineage>
        <taxon>Eukaryota</taxon>
        <taxon>Metazoa</taxon>
        <taxon>Ecdysozoa</taxon>
        <taxon>Nematoda</taxon>
        <taxon>Chromadorea</taxon>
        <taxon>Rhabditida</taxon>
        <taxon>Rhabditina</taxon>
        <taxon>Rhabditomorpha</taxon>
        <taxon>Rhabditoidea</taxon>
        <taxon>Rhabditidae</taxon>
        <taxon>Diploscapter</taxon>
    </lineage>
</organism>
<dbReference type="STRING" id="2018661.A0A2A2KXZ0"/>
<dbReference type="InterPro" id="IPR050781">
    <property type="entry name" value="CWC22_splicing_factor"/>
</dbReference>
<dbReference type="InterPro" id="IPR003891">
    <property type="entry name" value="Initiation_fac_eIF4g_MI"/>
</dbReference>
<feature type="region of interest" description="Disordered" evidence="4">
    <location>
        <begin position="1"/>
        <end position="42"/>
    </location>
</feature>
<feature type="compositionally biased region" description="Basic residues" evidence="4">
    <location>
        <begin position="61"/>
        <end position="70"/>
    </location>
</feature>
<dbReference type="GO" id="GO:0042274">
    <property type="term" value="P:ribosomal small subunit biogenesis"/>
    <property type="evidence" value="ECO:0007669"/>
    <property type="project" value="TreeGrafter"/>
</dbReference>
<dbReference type="Pfam" id="PF02847">
    <property type="entry name" value="MA3"/>
    <property type="match status" value="1"/>
</dbReference>
<reference evidence="6 7" key="1">
    <citation type="journal article" date="2017" name="Curr. Biol.">
        <title>Genome architecture and evolution of a unichromosomal asexual nematode.</title>
        <authorList>
            <person name="Fradin H."/>
            <person name="Zegar C."/>
            <person name="Gutwein M."/>
            <person name="Lucas J."/>
            <person name="Kovtun M."/>
            <person name="Corcoran D."/>
            <person name="Baugh L.R."/>
            <person name="Kiontke K."/>
            <person name="Gunsalus K."/>
            <person name="Fitch D.H."/>
            <person name="Piano F."/>
        </authorList>
    </citation>
    <scope>NUCLEOTIDE SEQUENCE [LARGE SCALE GENOMIC DNA]</scope>
    <source>
        <strain evidence="6">PF1309</strain>
    </source>
</reference>
<evidence type="ECO:0000256" key="1">
    <source>
        <dbReference type="ARBA" id="ARBA00004604"/>
    </source>
</evidence>
<evidence type="ECO:0000313" key="7">
    <source>
        <dbReference type="Proteomes" id="UP000218231"/>
    </source>
</evidence>